<sequence length="83" mass="9109">MTLVLLPSLAFATTDAEVRDLIIKASVQSYPGNCPCPYNTMRNGRACGGRSAYSRPGGRSPLCYPKDVSDQMVKAYRTQHNLK</sequence>
<protein>
    <submittedName>
        <fullName evidence="1">Uncharacterized protein</fullName>
    </submittedName>
</protein>
<dbReference type="AlphaFoldDB" id="I2Q055"/>
<dbReference type="EMBL" id="JH600068">
    <property type="protein sequence ID" value="EIG53161.1"/>
    <property type="molecule type" value="Genomic_DNA"/>
</dbReference>
<accession>I2Q055</accession>
<gene>
    <name evidence="1" type="ORF">DesU5LDRAFT_1476</name>
</gene>
<dbReference type="eggNOG" id="COG3103">
    <property type="taxonomic scope" value="Bacteria"/>
</dbReference>
<evidence type="ECO:0000313" key="1">
    <source>
        <dbReference type="EMBL" id="EIG53161.1"/>
    </source>
</evidence>
<dbReference type="HOGENOM" id="CLU_168197_1_0_7"/>
<reference evidence="1" key="1">
    <citation type="submission" date="2011-11" db="EMBL/GenBank/DDBJ databases">
        <title>Improved High-Quality Draft sequence of Desulfovibrio sp. U5L.</title>
        <authorList>
            <consortium name="US DOE Joint Genome Institute"/>
            <person name="Lucas S."/>
            <person name="Han J."/>
            <person name="Lapidus A."/>
            <person name="Cheng J.-F."/>
            <person name="Goodwin L."/>
            <person name="Pitluck S."/>
            <person name="Peters L."/>
            <person name="Ovchinnikova G."/>
            <person name="Held B."/>
            <person name="Detter J.C."/>
            <person name="Han C."/>
            <person name="Tapia R."/>
            <person name="Land M."/>
            <person name="Hauser L."/>
            <person name="Kyrpides N."/>
            <person name="Ivanova N."/>
            <person name="Pagani I."/>
            <person name="Gabster J."/>
            <person name="Walker C."/>
            <person name="Stolyar S."/>
            <person name="Stahl D."/>
            <person name="Arkin A."/>
            <person name="Dehal P."/>
            <person name="Hazen T."/>
            <person name="Woyke T."/>
        </authorList>
    </citation>
    <scope>NUCLEOTIDE SEQUENCE [LARGE SCALE GENOMIC DNA]</scope>
    <source>
        <strain evidence="1">U5L</strain>
    </source>
</reference>
<proteinExistence type="predicted"/>
<organism evidence="1">
    <name type="scientific">Desulfovibrio sp. U5L</name>
    <dbReference type="NCBI Taxonomy" id="596152"/>
    <lineage>
        <taxon>Bacteria</taxon>
        <taxon>Pseudomonadati</taxon>
        <taxon>Thermodesulfobacteriota</taxon>
        <taxon>Desulfovibrionia</taxon>
        <taxon>Desulfovibrionales</taxon>
        <taxon>Desulfovibrionaceae</taxon>
        <taxon>Desulfovibrio</taxon>
    </lineage>
</organism>
<dbReference type="STRING" id="596152.DesU5LDRAFT_1476"/>
<name>I2Q055_9BACT</name>